<evidence type="ECO:0000256" key="3">
    <source>
        <dbReference type="SAM" id="Coils"/>
    </source>
</evidence>
<evidence type="ECO:0000313" key="7">
    <source>
        <dbReference type="Proteomes" id="UP001159042"/>
    </source>
</evidence>
<dbReference type="AlphaFoldDB" id="A0AAV8V8J1"/>
<dbReference type="Pfam" id="PF15898">
    <property type="entry name" value="PRKG1_interact"/>
    <property type="match status" value="1"/>
</dbReference>
<feature type="region of interest" description="Disordered" evidence="4">
    <location>
        <begin position="1"/>
        <end position="88"/>
    </location>
</feature>
<dbReference type="GO" id="GO:0019901">
    <property type="term" value="F:protein kinase binding"/>
    <property type="evidence" value="ECO:0007669"/>
    <property type="project" value="InterPro"/>
</dbReference>
<dbReference type="GO" id="GO:0005737">
    <property type="term" value="C:cytoplasm"/>
    <property type="evidence" value="ECO:0007669"/>
    <property type="project" value="TreeGrafter"/>
</dbReference>
<dbReference type="GO" id="GO:0019208">
    <property type="term" value="F:phosphatase regulator activity"/>
    <property type="evidence" value="ECO:0007669"/>
    <property type="project" value="TreeGrafter"/>
</dbReference>
<dbReference type="InterPro" id="IPR031775">
    <property type="entry name" value="PRKG1_interact"/>
</dbReference>
<feature type="non-terminal residue" evidence="6">
    <location>
        <position position="1"/>
    </location>
</feature>
<proteinExistence type="predicted"/>
<comment type="caution">
    <text evidence="6">The sequence shown here is derived from an EMBL/GenBank/DDBJ whole genome shotgun (WGS) entry which is preliminary data.</text>
</comment>
<feature type="domain" description="cGMP-dependent protein kinase interacting" evidence="5">
    <location>
        <begin position="99"/>
        <end position="194"/>
    </location>
</feature>
<dbReference type="InterPro" id="IPR051226">
    <property type="entry name" value="PP1_Regulatory_Subunit"/>
</dbReference>
<dbReference type="PANTHER" id="PTHR24179">
    <property type="entry name" value="PROTEIN PHOSPHATASE 1 REGULATORY SUBUNIT 12"/>
    <property type="match status" value="1"/>
</dbReference>
<dbReference type="Gene3D" id="6.10.250.1820">
    <property type="match status" value="1"/>
</dbReference>
<keyword evidence="2" id="KW-0677">Repeat</keyword>
<sequence>GSTTASLKIPAKTVSNTKPFYVEDYMNGDGGHRSRKKTNNFSREPSLTRSRNSLNSGMGSRSISLTSLHSEGYSSGTERSSRSRVSSISDIRNENGEIDYKKLYEQQLAENERLKDKLKKSEDELRQTKQTLEKINVVTSKNSLSELEKRERRAMERKLSEMEEELKQLQKLKAENERLKADNRSLTRVINKLTNSTKK</sequence>
<name>A0AAV8V8J1_9CUCU</name>
<dbReference type="PANTHER" id="PTHR24179:SF21">
    <property type="entry name" value="MYOSIN BINDING SUBUNIT, ISOFORM O"/>
    <property type="match status" value="1"/>
</dbReference>
<feature type="compositionally biased region" description="Low complexity" evidence="4">
    <location>
        <begin position="70"/>
        <end position="88"/>
    </location>
</feature>
<evidence type="ECO:0000313" key="6">
    <source>
        <dbReference type="EMBL" id="KAJ8910280.1"/>
    </source>
</evidence>
<evidence type="ECO:0000256" key="4">
    <source>
        <dbReference type="SAM" id="MobiDB-lite"/>
    </source>
</evidence>
<dbReference type="EMBL" id="JANEYG010000324">
    <property type="protein sequence ID" value="KAJ8910280.1"/>
    <property type="molecule type" value="Genomic_DNA"/>
</dbReference>
<feature type="compositionally biased region" description="Polar residues" evidence="4">
    <location>
        <begin position="39"/>
        <end position="69"/>
    </location>
</feature>
<keyword evidence="3" id="KW-0175">Coiled coil</keyword>
<evidence type="ECO:0000256" key="2">
    <source>
        <dbReference type="ARBA" id="ARBA00022737"/>
    </source>
</evidence>
<feature type="coiled-coil region" evidence="3">
    <location>
        <begin position="101"/>
        <end position="196"/>
    </location>
</feature>
<dbReference type="Proteomes" id="UP001159042">
    <property type="component" value="Unassembled WGS sequence"/>
</dbReference>
<dbReference type="GO" id="GO:0004857">
    <property type="term" value="F:enzyme inhibitor activity"/>
    <property type="evidence" value="ECO:0007669"/>
    <property type="project" value="TreeGrafter"/>
</dbReference>
<keyword evidence="1" id="KW-0217">Developmental protein</keyword>
<gene>
    <name evidence="6" type="ORF">NQ315_016097</name>
</gene>
<accession>A0AAV8V8J1</accession>
<evidence type="ECO:0000259" key="5">
    <source>
        <dbReference type="Pfam" id="PF15898"/>
    </source>
</evidence>
<evidence type="ECO:0000256" key="1">
    <source>
        <dbReference type="ARBA" id="ARBA00022473"/>
    </source>
</evidence>
<protein>
    <recommendedName>
        <fullName evidence="5">cGMP-dependent protein kinase interacting domain-containing protein</fullName>
    </recommendedName>
</protein>
<organism evidence="6 7">
    <name type="scientific">Exocentrus adspersus</name>
    <dbReference type="NCBI Taxonomy" id="1586481"/>
    <lineage>
        <taxon>Eukaryota</taxon>
        <taxon>Metazoa</taxon>
        <taxon>Ecdysozoa</taxon>
        <taxon>Arthropoda</taxon>
        <taxon>Hexapoda</taxon>
        <taxon>Insecta</taxon>
        <taxon>Pterygota</taxon>
        <taxon>Neoptera</taxon>
        <taxon>Endopterygota</taxon>
        <taxon>Coleoptera</taxon>
        <taxon>Polyphaga</taxon>
        <taxon>Cucujiformia</taxon>
        <taxon>Chrysomeloidea</taxon>
        <taxon>Cerambycidae</taxon>
        <taxon>Lamiinae</taxon>
        <taxon>Acanthocinini</taxon>
        <taxon>Exocentrus</taxon>
    </lineage>
</organism>
<reference evidence="6 7" key="1">
    <citation type="journal article" date="2023" name="Insect Mol. Biol.">
        <title>Genome sequencing provides insights into the evolution of gene families encoding plant cell wall-degrading enzymes in longhorned beetles.</title>
        <authorList>
            <person name="Shin N.R."/>
            <person name="Okamura Y."/>
            <person name="Kirsch R."/>
            <person name="Pauchet Y."/>
        </authorList>
    </citation>
    <scope>NUCLEOTIDE SEQUENCE [LARGE SCALE GENOMIC DNA]</scope>
    <source>
        <strain evidence="6">EAD_L_NR</strain>
    </source>
</reference>
<keyword evidence="7" id="KW-1185">Reference proteome</keyword>